<name>A0A0G4I8R4_9ALVE</name>
<dbReference type="SMART" id="SM00129">
    <property type="entry name" value="KISc"/>
    <property type="match status" value="1"/>
</dbReference>
<dbReference type="VEuPathDB" id="CryptoDB:Cvel_12031"/>
<dbReference type="Gene3D" id="3.40.850.10">
    <property type="entry name" value="Kinesin motor domain"/>
    <property type="match status" value="1"/>
</dbReference>
<evidence type="ECO:0000256" key="2">
    <source>
        <dbReference type="SAM" id="Coils"/>
    </source>
</evidence>
<dbReference type="InterPro" id="IPR001752">
    <property type="entry name" value="Kinesin_motor_dom"/>
</dbReference>
<dbReference type="GO" id="GO:0003777">
    <property type="term" value="F:microtubule motor activity"/>
    <property type="evidence" value="ECO:0007669"/>
    <property type="project" value="InterPro"/>
</dbReference>
<accession>A0A0G4I8R4</accession>
<dbReference type="GO" id="GO:0005737">
    <property type="term" value="C:cytoplasm"/>
    <property type="evidence" value="ECO:0007669"/>
    <property type="project" value="TreeGrafter"/>
</dbReference>
<evidence type="ECO:0000313" key="5">
    <source>
        <dbReference type="EMBL" id="CEM53524.1"/>
    </source>
</evidence>
<dbReference type="InterPro" id="IPR036961">
    <property type="entry name" value="Kinesin_motor_dom_sf"/>
</dbReference>
<evidence type="ECO:0000259" key="4">
    <source>
        <dbReference type="PROSITE" id="PS50067"/>
    </source>
</evidence>
<dbReference type="InterPro" id="IPR027417">
    <property type="entry name" value="P-loop_NTPase"/>
</dbReference>
<evidence type="ECO:0000256" key="1">
    <source>
        <dbReference type="PROSITE-ProRule" id="PRU00283"/>
    </source>
</evidence>
<protein>
    <recommendedName>
        <fullName evidence="4">Kinesin motor domain-containing protein</fullName>
    </recommendedName>
</protein>
<feature type="region of interest" description="Disordered" evidence="3">
    <location>
        <begin position="713"/>
        <end position="749"/>
    </location>
</feature>
<comment type="similarity">
    <text evidence="1">Belongs to the TRAFAC class myosin-kinesin ATPase superfamily. Kinesin family.</text>
</comment>
<reference evidence="5" key="1">
    <citation type="submission" date="2014-11" db="EMBL/GenBank/DDBJ databases">
        <authorList>
            <person name="Otto D Thomas"/>
            <person name="Naeem Raeece"/>
        </authorList>
    </citation>
    <scope>NUCLEOTIDE SEQUENCE</scope>
</reference>
<dbReference type="Pfam" id="PF14739">
    <property type="entry name" value="DUF4472"/>
    <property type="match status" value="1"/>
</dbReference>
<dbReference type="GO" id="GO:0008017">
    <property type="term" value="F:microtubule binding"/>
    <property type="evidence" value="ECO:0007669"/>
    <property type="project" value="InterPro"/>
</dbReference>
<organism evidence="5">
    <name type="scientific">Chromera velia CCMP2878</name>
    <dbReference type="NCBI Taxonomy" id="1169474"/>
    <lineage>
        <taxon>Eukaryota</taxon>
        <taxon>Sar</taxon>
        <taxon>Alveolata</taxon>
        <taxon>Colpodellida</taxon>
        <taxon>Chromeraceae</taxon>
        <taxon>Chromera</taxon>
    </lineage>
</organism>
<feature type="binding site" evidence="1">
    <location>
        <begin position="95"/>
        <end position="102"/>
    </location>
    <ligand>
        <name>ATP</name>
        <dbReference type="ChEBI" id="CHEBI:30616"/>
    </ligand>
</feature>
<feature type="compositionally biased region" description="Basic and acidic residues" evidence="3">
    <location>
        <begin position="555"/>
        <end position="578"/>
    </location>
</feature>
<feature type="coiled-coil region" evidence="2">
    <location>
        <begin position="876"/>
        <end position="917"/>
    </location>
</feature>
<keyword evidence="1" id="KW-0547">Nucleotide-binding</keyword>
<gene>
    <name evidence="5" type="ORF">Cvel_12031</name>
</gene>
<feature type="domain" description="Kinesin motor" evidence="4">
    <location>
        <begin position="1"/>
        <end position="212"/>
    </location>
</feature>
<keyword evidence="2" id="KW-0175">Coiled coil</keyword>
<keyword evidence="1" id="KW-0505">Motor protein</keyword>
<proteinExistence type="inferred from homology"/>
<dbReference type="EMBL" id="CDMZ01005702">
    <property type="protein sequence ID" value="CEM53524.1"/>
    <property type="molecule type" value="Genomic_DNA"/>
</dbReference>
<keyword evidence="1" id="KW-0067">ATP-binding</keyword>
<feature type="region of interest" description="Disordered" evidence="3">
    <location>
        <begin position="761"/>
        <end position="800"/>
    </location>
</feature>
<evidence type="ECO:0000256" key="3">
    <source>
        <dbReference type="SAM" id="MobiDB-lite"/>
    </source>
</evidence>
<feature type="coiled-coil region" evidence="2">
    <location>
        <begin position="388"/>
        <end position="415"/>
    </location>
</feature>
<dbReference type="GO" id="GO:0005524">
    <property type="term" value="F:ATP binding"/>
    <property type="evidence" value="ECO:0007669"/>
    <property type="project" value="UniProtKB-UniRule"/>
</dbReference>
<dbReference type="InterPro" id="IPR039873">
    <property type="entry name" value="CCDC78"/>
</dbReference>
<feature type="region of interest" description="Disordered" evidence="3">
    <location>
        <begin position="1072"/>
        <end position="1091"/>
    </location>
</feature>
<dbReference type="SUPFAM" id="SSF52540">
    <property type="entry name" value="P-loop containing nucleoside triphosphate hydrolases"/>
    <property type="match status" value="1"/>
</dbReference>
<dbReference type="AlphaFoldDB" id="A0A0G4I8R4"/>
<feature type="coiled-coil region" evidence="2">
    <location>
        <begin position="1018"/>
        <end position="1066"/>
    </location>
</feature>
<dbReference type="Pfam" id="PF00225">
    <property type="entry name" value="Kinesin"/>
    <property type="match status" value="1"/>
</dbReference>
<dbReference type="PROSITE" id="PS50067">
    <property type="entry name" value="KINESIN_MOTOR_2"/>
    <property type="match status" value="1"/>
</dbReference>
<sequence>MDDKHVYRQPVIRLAKIKALPFGESEANEDIFFQDAPPAVLLHDPKSRRNAAPVEYPVDFVYGPLAKAEDVFHRHIQPLVEAFVDGVDATLLVFGPDGGGKSSLLEGPRGLEALAAAAAFQFLEQKGATDKAGFSFSVKIRYLEVYNEHVTDLLSRTPGSVVVSPVDTVDGTQLQNATGLTVNGAEDVVGTLQGAAQKRNMSAKHKTTTCMQMELLQSFSKQGWSACSRLTVVESLGTDCLAMDRDAVQMSEGFNAFRSAFSLSDVVNSWQTNSIADASRALLPWLVAPMLTQGNALCCAILCLQQNQYERSKAGLDLLLNMGRLVTHPTCVDNRVLGFVRALRREILQTRQAHKAASALAPGAELHEKTKKHIHDLEGRLVAEELSKAKALDEQRRLQSKLEEMKEKYKRAIEAQLAAQKSLVGSEEDRLKVCQALVTLQIEATKAKDEASQQKYADASKLVTYEQDVVDLTLQNKTKAEQLTALEKKAEALEAERRQLEIELAAARRTLLQLRDEYQMERKRNEELSVEVVNLMNAKGELERRLDSLTKAQKHKDDEVGSLRDALEGRTKGEESLRGRVQQMEEAITTLTAEKMRTEVEFERYRVDVENAKLGEKRSLQDLEREKDAGLMRLQRERAADLESLAEQLKVARDAEAALQRQLRAALRQLKETERKEEAAKDAEALLRERMATLERDLQNLRCEHQRAIARIARQAAADEREGGNGPPPGAAVSRPRSPAPSAGPAPSVAAMRATAGFGVTFSPGRKFRGGEEREASEVGGLGSPGAPSRAGGGGGVPGVSSGEELLDLVTSLQALHAEACLRESRLQKERRVLELQVRKMQDRLIKMHSVALDWMPEGTDPRLSDQLRADVQDAQRETSAAVDAAERREAELETEVQDLRQQLTRAVKEVTESRVEAHGLMKRKEREMAENQVELLALRKFRDEVESATGLSAVPGMTRQIIKELETLRRGGVGEGGGLGKEEASKLASLSREELLRRCVHFMEENKTLKMGVPKDAKELQQRVKFLEKMLQKSEAERSELISRATIAEEQLQELQRHVRTMTADYQKQIARLQGPRQTSTRGGGGGLLN</sequence>
<dbReference type="GO" id="GO:0007018">
    <property type="term" value="P:microtubule-based movement"/>
    <property type="evidence" value="ECO:0007669"/>
    <property type="project" value="InterPro"/>
</dbReference>
<dbReference type="PANTHER" id="PTHR22106">
    <property type="entry name" value="COILED-COIL DOMAIN-CONTAINING PROTEIN 78"/>
    <property type="match status" value="1"/>
</dbReference>
<dbReference type="InterPro" id="IPR029329">
    <property type="entry name" value="DUF4472"/>
</dbReference>
<dbReference type="PANTHER" id="PTHR22106:SF5">
    <property type="entry name" value="COILED-COIL DOMAIN-CONTAINING PROTEIN 78"/>
    <property type="match status" value="1"/>
</dbReference>
<feature type="region of interest" description="Disordered" evidence="3">
    <location>
        <begin position="550"/>
        <end position="578"/>
    </location>
</feature>